<dbReference type="GO" id="GO:0004497">
    <property type="term" value="F:monooxygenase activity"/>
    <property type="evidence" value="ECO:0007669"/>
    <property type="project" value="InterPro"/>
</dbReference>
<evidence type="ECO:0000256" key="5">
    <source>
        <dbReference type="ARBA" id="ARBA00023004"/>
    </source>
</evidence>
<protein>
    <recommendedName>
        <fullName evidence="9">Heme peroxidase</fullName>
    </recommendedName>
</protein>
<feature type="binding site" description="axial binding residue" evidence="6">
    <location>
        <position position="386"/>
    </location>
    <ligand>
        <name>heme b</name>
        <dbReference type="ChEBI" id="CHEBI:60344"/>
    </ligand>
    <ligandPart>
        <name>Fe</name>
        <dbReference type="ChEBI" id="CHEBI:18248"/>
    </ligandPart>
</feature>
<keyword evidence="2 6" id="KW-0479">Metal-binding</keyword>
<dbReference type="Gene3D" id="1.10.630.10">
    <property type="entry name" value="Cytochrome P450"/>
    <property type="match status" value="1"/>
</dbReference>
<dbReference type="AlphaFoldDB" id="A0A0C3D158"/>
<keyword evidence="4" id="KW-0560">Oxidoreductase</keyword>
<evidence type="ECO:0000256" key="3">
    <source>
        <dbReference type="ARBA" id="ARBA00022964"/>
    </source>
</evidence>
<dbReference type="CDD" id="cd09817">
    <property type="entry name" value="linoleate_diol_synthase_like"/>
    <property type="match status" value="1"/>
</dbReference>
<dbReference type="PRINTS" id="PR00457">
    <property type="entry name" value="ANPEROXIDASE"/>
</dbReference>
<name>A0A0C3D158_HEBCY</name>
<dbReference type="GO" id="GO:0020037">
    <property type="term" value="F:heme binding"/>
    <property type="evidence" value="ECO:0007669"/>
    <property type="project" value="InterPro"/>
</dbReference>
<dbReference type="CDD" id="cd20612">
    <property type="entry name" value="CYP_LDS-like_C"/>
    <property type="match status" value="1"/>
</dbReference>
<dbReference type="Gene3D" id="1.10.640.10">
    <property type="entry name" value="Haem peroxidase domain superfamily, animal type"/>
    <property type="match status" value="1"/>
</dbReference>
<reference evidence="8" key="2">
    <citation type="submission" date="2015-01" db="EMBL/GenBank/DDBJ databases">
        <title>Evolutionary Origins and Diversification of the Mycorrhizal Mutualists.</title>
        <authorList>
            <consortium name="DOE Joint Genome Institute"/>
            <consortium name="Mycorrhizal Genomics Consortium"/>
            <person name="Kohler A."/>
            <person name="Kuo A."/>
            <person name="Nagy L.G."/>
            <person name="Floudas D."/>
            <person name="Copeland A."/>
            <person name="Barry K.W."/>
            <person name="Cichocki N."/>
            <person name="Veneault-Fourrey C."/>
            <person name="LaButti K."/>
            <person name="Lindquist E.A."/>
            <person name="Lipzen A."/>
            <person name="Lundell T."/>
            <person name="Morin E."/>
            <person name="Murat C."/>
            <person name="Riley R."/>
            <person name="Ohm R."/>
            <person name="Sun H."/>
            <person name="Tunlid A."/>
            <person name="Henrissat B."/>
            <person name="Grigoriev I.V."/>
            <person name="Hibbett D.S."/>
            <person name="Martin F."/>
        </authorList>
    </citation>
    <scope>NUCLEOTIDE SEQUENCE [LARGE SCALE GENOMIC DNA]</scope>
    <source>
        <strain evidence="8">h7</strain>
    </source>
</reference>
<dbReference type="SUPFAM" id="SSF48113">
    <property type="entry name" value="Heme-dependent peroxidases"/>
    <property type="match status" value="1"/>
</dbReference>
<dbReference type="Pfam" id="PF03098">
    <property type="entry name" value="An_peroxidase"/>
    <property type="match status" value="1"/>
</dbReference>
<reference evidence="7 8" key="1">
    <citation type="submission" date="2014-04" db="EMBL/GenBank/DDBJ databases">
        <authorList>
            <consortium name="DOE Joint Genome Institute"/>
            <person name="Kuo A."/>
            <person name="Gay G."/>
            <person name="Dore J."/>
            <person name="Kohler A."/>
            <person name="Nagy L.G."/>
            <person name="Floudas D."/>
            <person name="Copeland A."/>
            <person name="Barry K.W."/>
            <person name="Cichocki N."/>
            <person name="Veneault-Fourrey C."/>
            <person name="LaButti K."/>
            <person name="Lindquist E.A."/>
            <person name="Lipzen A."/>
            <person name="Lundell T."/>
            <person name="Morin E."/>
            <person name="Murat C."/>
            <person name="Sun H."/>
            <person name="Tunlid A."/>
            <person name="Henrissat B."/>
            <person name="Grigoriev I.V."/>
            <person name="Hibbett D.S."/>
            <person name="Martin F."/>
            <person name="Nordberg H.P."/>
            <person name="Cantor M.N."/>
            <person name="Hua S.X."/>
        </authorList>
    </citation>
    <scope>NUCLEOTIDE SEQUENCE [LARGE SCALE GENOMIC DNA]</scope>
    <source>
        <strain evidence="8">h7</strain>
    </source>
</reference>
<dbReference type="PROSITE" id="PS50292">
    <property type="entry name" value="PEROXIDASE_3"/>
    <property type="match status" value="1"/>
</dbReference>
<dbReference type="Proteomes" id="UP000053424">
    <property type="component" value="Unassembled WGS sequence"/>
</dbReference>
<dbReference type="GO" id="GO:0016705">
    <property type="term" value="F:oxidoreductase activity, acting on paired donors, with incorporation or reduction of molecular oxygen"/>
    <property type="evidence" value="ECO:0007669"/>
    <property type="project" value="InterPro"/>
</dbReference>
<evidence type="ECO:0000256" key="4">
    <source>
        <dbReference type="ARBA" id="ARBA00023002"/>
    </source>
</evidence>
<sequence>MAGVNPIQILTLGADAAYLSRREPPTAPDGHYDWQVEDDGSTKGGHSIITNVIGEATILKGKGVFVPNAKEVSGFLDLALHPKNVDDRKDAFQAGLGIMSRLPQGSALQTDLSNAAIGMLYNVIPHPPITFLGPEYTFRHADGGYNNILEPDFGRAGTRYSRSAQPKRCRPSHVLPDPGLVFDTLLRRKGFVPSQGGHASFTFAVASLVTHQLFRTNREDWTINDTSSYLDLSVVYGHNQAAQDTVRDKSKGRGLLYPDTFAEERLLFLPPASSALLVLFSRNHNYIAETLLKINEKKTWQDPPPADPQLAEKQDEEIFQTARLVNCGHWMSVIMGDYVAGFLGVSEGNAFGLDAFSPIELKDGSVVTRGQGNHCSVEFNMLYRWHTTTSAVDEKWTEDAFKKAFGKPFDQITLDDFGAAAGRVFSQAKAPKDREFGGLKRGPDGKFDDGALANVLMSATENIAGQWRANGTPPVLRIVEIMGIEQGRKWGVCTMNEFRKFMNLKEFESFDEWNPDPTVARAAERLYGHIDNLELYTGLQCESTIPTSPGLWLPAGYTMMKAVLSDAIALVRGDRFYTSSFSPSTLTAWGYQDTKRDPNNGGLGGAFPKLLTRHLPRHYTFNSTYTCFPFFTPEKMKASLTKQGLADKYTFTRPVPVSVPKILNTFTGIKTVFSDPTHFKVPYGIKDPATSGGSILDCDEKTRHDADLALTLHAIFPTKDSIPWLAKWYGDLVTKKIKETSWTYDGVPGRYVNIVNDVINSTAVHWAAERLCGISIKNKENPRGLYTEQELWAMYAALHTLNVESFDDPEHEFSLRYAAKQAANVIVPQVAKSVVEVTPHVATNIITRVISQASSWIWPPTKKPCHDFLSKLSETGRPLKEIVTLVIGLCVASAVNHAHTAVHVIDFYLDDERAKERAQIIQLIKKTDSASVDLLHGYVREGMRLNRQFAGLWRSAAVDANIVQGNGQPNVSIQAGDRIWASFTNAHLNPAEFPNPTAIDPTRPKKLYNLQGYGFHACPGYEMSLVTIVEMVRVIFSLKNIRRAPGDAGRLRKITTIKNETPTYQYVQTNGDLSMWPGPMHVVYDP</sequence>
<evidence type="ECO:0000256" key="1">
    <source>
        <dbReference type="ARBA" id="ARBA00022617"/>
    </source>
</evidence>
<evidence type="ECO:0000256" key="2">
    <source>
        <dbReference type="ARBA" id="ARBA00022723"/>
    </source>
</evidence>
<dbReference type="InterPro" id="IPR037120">
    <property type="entry name" value="Haem_peroxidase_sf_animal"/>
</dbReference>
<dbReference type="PANTHER" id="PTHR11903">
    <property type="entry name" value="PROSTAGLANDIN G/H SYNTHASE"/>
    <property type="match status" value="1"/>
</dbReference>
<proteinExistence type="predicted"/>
<dbReference type="HOGENOM" id="CLU_002329_0_0_1"/>
<keyword evidence="5 6" id="KW-0408">Iron</keyword>
<dbReference type="PANTHER" id="PTHR11903:SF37">
    <property type="entry name" value="PSI-PRODUCING OXYGENASE A"/>
    <property type="match status" value="1"/>
</dbReference>
<dbReference type="InterPro" id="IPR036396">
    <property type="entry name" value="Cyt_P450_sf"/>
</dbReference>
<keyword evidence="3" id="KW-0223">Dioxygenase</keyword>
<dbReference type="GO" id="GO:0005506">
    <property type="term" value="F:iron ion binding"/>
    <property type="evidence" value="ECO:0007669"/>
    <property type="project" value="InterPro"/>
</dbReference>
<keyword evidence="1 6" id="KW-0349">Heme</keyword>
<accession>A0A0C3D158</accession>
<dbReference type="GO" id="GO:0051213">
    <property type="term" value="F:dioxygenase activity"/>
    <property type="evidence" value="ECO:0007669"/>
    <property type="project" value="UniProtKB-KW"/>
</dbReference>
<dbReference type="InterPro" id="IPR034812">
    <property type="entry name" value="Ppo-like_N"/>
</dbReference>
<dbReference type="OrthoDB" id="823504at2759"/>
<organism evidence="7 8">
    <name type="scientific">Hebeloma cylindrosporum</name>
    <dbReference type="NCBI Taxonomy" id="76867"/>
    <lineage>
        <taxon>Eukaryota</taxon>
        <taxon>Fungi</taxon>
        <taxon>Dikarya</taxon>
        <taxon>Basidiomycota</taxon>
        <taxon>Agaricomycotina</taxon>
        <taxon>Agaricomycetes</taxon>
        <taxon>Agaricomycetidae</taxon>
        <taxon>Agaricales</taxon>
        <taxon>Agaricineae</taxon>
        <taxon>Hymenogastraceae</taxon>
        <taxon>Hebeloma</taxon>
    </lineage>
</organism>
<gene>
    <name evidence="7" type="ORF">M413DRAFT_21993</name>
</gene>
<keyword evidence="8" id="KW-1185">Reference proteome</keyword>
<dbReference type="InterPro" id="IPR019791">
    <property type="entry name" value="Haem_peroxidase_animal"/>
</dbReference>
<evidence type="ECO:0000313" key="8">
    <source>
        <dbReference type="Proteomes" id="UP000053424"/>
    </source>
</evidence>
<dbReference type="InterPro" id="IPR010255">
    <property type="entry name" value="Haem_peroxidase_sf"/>
</dbReference>
<dbReference type="EMBL" id="KN831768">
    <property type="protein sequence ID" value="KIM49871.1"/>
    <property type="molecule type" value="Genomic_DNA"/>
</dbReference>
<dbReference type="GO" id="GO:0004601">
    <property type="term" value="F:peroxidase activity"/>
    <property type="evidence" value="ECO:0007669"/>
    <property type="project" value="InterPro"/>
</dbReference>
<dbReference type="GO" id="GO:0006979">
    <property type="term" value="P:response to oxidative stress"/>
    <property type="evidence" value="ECO:0007669"/>
    <property type="project" value="InterPro"/>
</dbReference>
<evidence type="ECO:0000256" key="6">
    <source>
        <dbReference type="PIRSR" id="PIRSR619791-2"/>
    </source>
</evidence>
<dbReference type="InterPro" id="IPR050783">
    <property type="entry name" value="Oxylipin_biosynth_metab"/>
</dbReference>
<dbReference type="SUPFAM" id="SSF48264">
    <property type="entry name" value="Cytochrome P450"/>
    <property type="match status" value="1"/>
</dbReference>
<evidence type="ECO:0008006" key="9">
    <source>
        <dbReference type="Google" id="ProtNLM"/>
    </source>
</evidence>
<evidence type="ECO:0000313" key="7">
    <source>
        <dbReference type="EMBL" id="KIM49871.1"/>
    </source>
</evidence>
<dbReference type="GO" id="GO:0006631">
    <property type="term" value="P:fatty acid metabolic process"/>
    <property type="evidence" value="ECO:0007669"/>
    <property type="project" value="UniProtKB-ARBA"/>
</dbReference>
<dbReference type="STRING" id="686832.A0A0C3D158"/>